<proteinExistence type="predicted"/>
<evidence type="ECO:0000256" key="1">
    <source>
        <dbReference type="SAM" id="SignalP"/>
    </source>
</evidence>
<reference evidence="2" key="1">
    <citation type="journal article" date="2016" name="Ticks Tick Borne Dis.">
        <title>De novo assembly and annotation of the salivary gland transcriptome of Rhipicephalus appendiculatus male and female ticks during blood feeding.</title>
        <authorList>
            <person name="de Castro M.H."/>
            <person name="de Klerk D."/>
            <person name="Pienaar R."/>
            <person name="Latif A.A."/>
            <person name="Rees D.J."/>
            <person name="Mans B.J."/>
        </authorList>
    </citation>
    <scope>NUCLEOTIDE SEQUENCE</scope>
    <source>
        <tissue evidence="2">Salivary glands</tissue>
    </source>
</reference>
<dbReference type="Gene3D" id="2.10.25.10">
    <property type="entry name" value="Laminin"/>
    <property type="match status" value="1"/>
</dbReference>
<evidence type="ECO:0000313" key="2">
    <source>
        <dbReference type="EMBL" id="JAP86653.1"/>
    </source>
</evidence>
<dbReference type="EMBL" id="GEDV01001904">
    <property type="protein sequence ID" value="JAP86653.1"/>
    <property type="molecule type" value="Transcribed_RNA"/>
</dbReference>
<accession>A0A131Z5H2</accession>
<dbReference type="CDD" id="cd19941">
    <property type="entry name" value="TIL"/>
    <property type="match status" value="1"/>
</dbReference>
<dbReference type="SUPFAM" id="SSF57567">
    <property type="entry name" value="Serine protease inhibitors"/>
    <property type="match status" value="1"/>
</dbReference>
<sequence>MAMKAVLLCLVALAALQITFAQDKECDQGEVWKTDQSSSCGENWCGDPVEGKPCTMDLVSRCFCEDNLYRRWDDFQCVPKEEC</sequence>
<dbReference type="AlphaFoldDB" id="A0A131Z5H2"/>
<protein>
    <submittedName>
        <fullName evidence="2">TIL domain containing protein</fullName>
    </submittedName>
</protein>
<keyword evidence="1" id="KW-0732">Signal</keyword>
<dbReference type="InterPro" id="IPR036084">
    <property type="entry name" value="Ser_inhib-like_sf"/>
</dbReference>
<feature type="chain" id="PRO_5007286838" evidence="1">
    <location>
        <begin position="22"/>
        <end position="83"/>
    </location>
</feature>
<organism evidence="2">
    <name type="scientific">Rhipicephalus appendiculatus</name>
    <name type="common">Brown ear tick</name>
    <dbReference type="NCBI Taxonomy" id="34631"/>
    <lineage>
        <taxon>Eukaryota</taxon>
        <taxon>Metazoa</taxon>
        <taxon>Ecdysozoa</taxon>
        <taxon>Arthropoda</taxon>
        <taxon>Chelicerata</taxon>
        <taxon>Arachnida</taxon>
        <taxon>Acari</taxon>
        <taxon>Parasitiformes</taxon>
        <taxon>Ixodida</taxon>
        <taxon>Ixodoidea</taxon>
        <taxon>Ixodidae</taxon>
        <taxon>Rhipicephalinae</taxon>
        <taxon>Rhipicephalus</taxon>
        <taxon>Rhipicephalus</taxon>
    </lineage>
</organism>
<feature type="signal peptide" evidence="1">
    <location>
        <begin position="1"/>
        <end position="21"/>
    </location>
</feature>
<name>A0A131Z5H2_RHIAP</name>